<feature type="domain" description="F-box" evidence="1">
    <location>
        <begin position="51"/>
        <end position="100"/>
    </location>
</feature>
<keyword evidence="3" id="KW-1185">Reference proteome</keyword>
<dbReference type="Proteomes" id="UP000313359">
    <property type="component" value="Unassembled WGS sequence"/>
</dbReference>
<dbReference type="InterPro" id="IPR036047">
    <property type="entry name" value="F-box-like_dom_sf"/>
</dbReference>
<organism evidence="2 3">
    <name type="scientific">Lentinus tigrinus ALCF2SS1-6</name>
    <dbReference type="NCBI Taxonomy" id="1328759"/>
    <lineage>
        <taxon>Eukaryota</taxon>
        <taxon>Fungi</taxon>
        <taxon>Dikarya</taxon>
        <taxon>Basidiomycota</taxon>
        <taxon>Agaricomycotina</taxon>
        <taxon>Agaricomycetes</taxon>
        <taxon>Polyporales</taxon>
        <taxon>Polyporaceae</taxon>
        <taxon>Lentinus</taxon>
    </lineage>
</organism>
<dbReference type="EMBL" id="ML122295">
    <property type="protein sequence ID" value="RPD55476.1"/>
    <property type="molecule type" value="Genomic_DNA"/>
</dbReference>
<dbReference type="Gene3D" id="1.20.1280.50">
    <property type="match status" value="1"/>
</dbReference>
<dbReference type="AlphaFoldDB" id="A0A5C2RX72"/>
<gene>
    <name evidence="2" type="ORF">L227DRAFT_603531</name>
</gene>
<name>A0A5C2RX72_9APHY</name>
<dbReference type="InterPro" id="IPR001810">
    <property type="entry name" value="F-box_dom"/>
</dbReference>
<dbReference type="OrthoDB" id="2755666at2759"/>
<proteinExistence type="predicted"/>
<dbReference type="SUPFAM" id="SSF81383">
    <property type="entry name" value="F-box domain"/>
    <property type="match status" value="1"/>
</dbReference>
<evidence type="ECO:0000313" key="2">
    <source>
        <dbReference type="EMBL" id="RPD55476.1"/>
    </source>
</evidence>
<evidence type="ECO:0000313" key="3">
    <source>
        <dbReference type="Proteomes" id="UP000313359"/>
    </source>
</evidence>
<sequence length="482" mass="53763">MTFETKGPTHPTADNAALAQDNEQRLDVAYAAVLAPSHCDTAELRQQNAMAYLDLKLPPEILMNVFRYLSPSCCKDIRTTHVCTLWRELIRSTPEFWADMLSSQSVFYRLNRDAGSDLSVMSFIQRSSPLPYPLCLDSRLEFIETILPHVHRISSLSFTLRFKYKPAAHLVLLPGSAFPSLRTLIVGDPVNHTVPLLDFLNACPQLEVLELHLSEDTRSSNLTLLHNHSPVSLPCLRRCYIRDDLYSAQHTWIPVLLQRIRFPAKTKLRVSCSYGRYIRICSYLPFSPSVPTIPALDVLELRFVPMGKSRPGDWILSMKGRRRRSEVLSMVITAARWGPADASSGPSDVLFDLAKVFSHEPSISLAVLDLEFGIGVSVLKGDWLSILQAVPTLAVLKVHINSCNNLLTVLRKNVGLCPVLRTLSITCENGSGVHGALVTVVELRTQEGHGLESLMFRGTKGTPLSVGRRERLKTLVPHVDIS</sequence>
<dbReference type="PROSITE" id="PS50181">
    <property type="entry name" value="FBOX"/>
    <property type="match status" value="1"/>
</dbReference>
<protein>
    <recommendedName>
        <fullName evidence="1">F-box domain-containing protein</fullName>
    </recommendedName>
</protein>
<dbReference type="Pfam" id="PF12937">
    <property type="entry name" value="F-box-like"/>
    <property type="match status" value="1"/>
</dbReference>
<accession>A0A5C2RX72</accession>
<reference evidence="2" key="1">
    <citation type="journal article" date="2018" name="Genome Biol. Evol.">
        <title>Genomics and development of Lentinus tigrinus, a white-rot wood-decaying mushroom with dimorphic fruiting bodies.</title>
        <authorList>
            <person name="Wu B."/>
            <person name="Xu Z."/>
            <person name="Knudson A."/>
            <person name="Carlson A."/>
            <person name="Chen N."/>
            <person name="Kovaka S."/>
            <person name="LaButti K."/>
            <person name="Lipzen A."/>
            <person name="Pennachio C."/>
            <person name="Riley R."/>
            <person name="Schakwitz W."/>
            <person name="Umezawa K."/>
            <person name="Ohm R.A."/>
            <person name="Grigoriev I.V."/>
            <person name="Nagy L.G."/>
            <person name="Gibbons J."/>
            <person name="Hibbett D."/>
        </authorList>
    </citation>
    <scope>NUCLEOTIDE SEQUENCE [LARGE SCALE GENOMIC DNA]</scope>
    <source>
        <strain evidence="2">ALCF2SS1-6</strain>
    </source>
</reference>
<evidence type="ECO:0000259" key="1">
    <source>
        <dbReference type="PROSITE" id="PS50181"/>
    </source>
</evidence>